<evidence type="ECO:0000313" key="5">
    <source>
        <dbReference type="EMBL" id="GIX63054.1"/>
    </source>
</evidence>
<dbReference type="GO" id="GO:0004527">
    <property type="term" value="F:exonuclease activity"/>
    <property type="evidence" value="ECO:0007669"/>
    <property type="project" value="UniProtKB-KW"/>
</dbReference>
<dbReference type="AlphaFoldDB" id="A0AAV4LSU1"/>
<dbReference type="InterPro" id="IPR027408">
    <property type="entry name" value="PNPase/RNase_PH_dom_sf"/>
</dbReference>
<comment type="subcellular location">
    <subcellularLocation>
        <location evidence="1">Nucleus</location>
    </subcellularLocation>
</comment>
<keyword evidence="6" id="KW-1185">Reference proteome</keyword>
<dbReference type="PANTHER" id="PTHR11953">
    <property type="entry name" value="EXOSOME COMPLEX COMPONENT"/>
    <property type="match status" value="1"/>
</dbReference>
<dbReference type="RefSeq" id="XP_067715123.1">
    <property type="nucleotide sequence ID" value="XM_067859022.1"/>
</dbReference>
<evidence type="ECO:0000256" key="3">
    <source>
        <dbReference type="ARBA" id="ARBA00022835"/>
    </source>
</evidence>
<dbReference type="Gene3D" id="3.30.230.70">
    <property type="entry name" value="GHMP Kinase, N-terminal domain"/>
    <property type="match status" value="1"/>
</dbReference>
<dbReference type="GO" id="GO:0000176">
    <property type="term" value="C:nuclear exosome (RNase complex)"/>
    <property type="evidence" value="ECO:0007669"/>
    <property type="project" value="TreeGrafter"/>
</dbReference>
<protein>
    <submittedName>
        <fullName evidence="5">Exosome complex exonuclease RRP46 homolog</fullName>
    </submittedName>
</protein>
<dbReference type="GO" id="GO:0000177">
    <property type="term" value="C:cytoplasmic exosome (RNase complex)"/>
    <property type="evidence" value="ECO:0007669"/>
    <property type="project" value="TreeGrafter"/>
</dbReference>
<evidence type="ECO:0000256" key="1">
    <source>
        <dbReference type="ARBA" id="ARBA00004123"/>
    </source>
</evidence>
<keyword evidence="5" id="KW-0378">Hydrolase</keyword>
<dbReference type="InterPro" id="IPR050080">
    <property type="entry name" value="RNase_PH"/>
</dbReference>
<evidence type="ECO:0000256" key="2">
    <source>
        <dbReference type="ARBA" id="ARBA00022552"/>
    </source>
</evidence>
<keyword evidence="3" id="KW-0271">Exosome</keyword>
<dbReference type="SUPFAM" id="SSF54211">
    <property type="entry name" value="Ribosomal protein S5 domain 2-like"/>
    <property type="match status" value="1"/>
</dbReference>
<keyword evidence="5" id="KW-0540">Nuclease</keyword>
<reference evidence="5 6" key="1">
    <citation type="submission" date="2021-06" db="EMBL/GenBank/DDBJ databases">
        <title>Genome sequence of Babesia caballi.</title>
        <authorList>
            <person name="Yamagishi J."/>
            <person name="Kidaka T."/>
            <person name="Ochi A."/>
        </authorList>
    </citation>
    <scope>NUCLEOTIDE SEQUENCE [LARGE SCALE GENOMIC DNA]</scope>
    <source>
        <strain evidence="5">USDA-D6B2</strain>
    </source>
</reference>
<dbReference type="PANTHER" id="PTHR11953:SF1">
    <property type="entry name" value="EXOSOME COMPLEX COMPONENT RRP46"/>
    <property type="match status" value="1"/>
</dbReference>
<keyword evidence="2" id="KW-0698">rRNA processing</keyword>
<keyword evidence="4" id="KW-0539">Nucleus</keyword>
<organism evidence="5 6">
    <name type="scientific">Babesia caballi</name>
    <dbReference type="NCBI Taxonomy" id="5871"/>
    <lineage>
        <taxon>Eukaryota</taxon>
        <taxon>Sar</taxon>
        <taxon>Alveolata</taxon>
        <taxon>Apicomplexa</taxon>
        <taxon>Aconoidasida</taxon>
        <taxon>Piroplasmida</taxon>
        <taxon>Babesiidae</taxon>
        <taxon>Babesia</taxon>
    </lineage>
</organism>
<dbReference type="GO" id="GO:0005730">
    <property type="term" value="C:nucleolus"/>
    <property type="evidence" value="ECO:0007669"/>
    <property type="project" value="TreeGrafter"/>
</dbReference>
<comment type="caution">
    <text evidence="5">The sequence shown here is derived from an EMBL/GenBank/DDBJ whole genome shotgun (WGS) entry which is preliminary data.</text>
</comment>
<accession>A0AAV4LSU1</accession>
<name>A0AAV4LSU1_BABCB</name>
<dbReference type="GO" id="GO:0071051">
    <property type="term" value="P:poly(A)-dependent snoRNA 3'-end processing"/>
    <property type="evidence" value="ECO:0007669"/>
    <property type="project" value="TreeGrafter"/>
</dbReference>
<evidence type="ECO:0000313" key="6">
    <source>
        <dbReference type="Proteomes" id="UP001497744"/>
    </source>
</evidence>
<dbReference type="Proteomes" id="UP001497744">
    <property type="component" value="Unassembled WGS sequence"/>
</dbReference>
<dbReference type="EMBL" id="BPLF01000002">
    <property type="protein sequence ID" value="GIX63054.1"/>
    <property type="molecule type" value="Genomic_DNA"/>
</dbReference>
<dbReference type="GO" id="GO:0006364">
    <property type="term" value="P:rRNA processing"/>
    <property type="evidence" value="ECO:0007669"/>
    <property type="project" value="UniProtKB-KW"/>
</dbReference>
<keyword evidence="5" id="KW-0269">Exonuclease</keyword>
<proteinExistence type="predicted"/>
<dbReference type="GO" id="GO:0034475">
    <property type="term" value="P:U4 snRNA 3'-end processing"/>
    <property type="evidence" value="ECO:0007669"/>
    <property type="project" value="TreeGrafter"/>
</dbReference>
<dbReference type="GeneID" id="94194535"/>
<dbReference type="InterPro" id="IPR020568">
    <property type="entry name" value="Ribosomal_Su5_D2-typ_SF"/>
</dbReference>
<gene>
    <name evidence="5" type="ORF">BcabD6B2_24890</name>
</gene>
<evidence type="ECO:0000256" key="4">
    <source>
        <dbReference type="ARBA" id="ARBA00023242"/>
    </source>
</evidence>
<dbReference type="GO" id="GO:0071028">
    <property type="term" value="P:nuclear mRNA surveillance"/>
    <property type="evidence" value="ECO:0007669"/>
    <property type="project" value="TreeGrafter"/>
</dbReference>
<sequence>MKEYPRTDGRSYSDARPLSVELNSLKSTPSCRLTLGGPTPAGAVAERRTSVLAAVYFSSDNKNRNTVGSYHKPTFEVYVRPPTGPVRGYIRGIECILMKALQDFVDQSSLGKLLVSVRIQILEEGSGLLALCLNALVTCVMVAGLKLREIPHAVQLGVVNRNGAGGVLVDPSPSELSKDCELGVTMLCTPDTGRISLTSIDHGRGGYEKRLQGSMESAARHVAAMRLQQISDEYQRHFERVRVSFEANIA</sequence>
<dbReference type="GO" id="GO:0016075">
    <property type="term" value="P:rRNA catabolic process"/>
    <property type="evidence" value="ECO:0007669"/>
    <property type="project" value="TreeGrafter"/>
</dbReference>
<dbReference type="GO" id="GO:0003723">
    <property type="term" value="F:RNA binding"/>
    <property type="evidence" value="ECO:0007669"/>
    <property type="project" value="TreeGrafter"/>
</dbReference>